<evidence type="ECO:0000256" key="3">
    <source>
        <dbReference type="PROSITE-ProRule" id="PRU10007"/>
    </source>
</evidence>
<dbReference type="FunFam" id="3.40.605.10:FF:000007">
    <property type="entry name" value="NAD/NADP-dependent betaine aldehyde dehydrogenase"/>
    <property type="match status" value="1"/>
</dbReference>
<dbReference type="Gene3D" id="3.40.605.10">
    <property type="entry name" value="Aldehyde Dehydrogenase, Chain A, domain 1"/>
    <property type="match status" value="1"/>
</dbReference>
<dbReference type="InterPro" id="IPR016162">
    <property type="entry name" value="Ald_DH_N"/>
</dbReference>
<sequence length="494" mass="52663">MTQPSTAIQAWLDKSHALFIGGQWRTATSGQTLDVYNPATAEVISRVPAGDAADIDAAVGAAREAFRDWRRSRPAQREKLLLDLADALEARADDFALLETLDNGKPVTFSRHMDVALAIDFIRYTAGWATKIEGRSMTPSMPFVPEDKQIVAYTRREPIGVVGAIIPWNFPLLMATWKIAPALAAGCSIVLKPAEDTPLTALLLAELAEQVGFPAGTLNVVTGLGHTAGAALASHPGINKVAFTGSTPVGKQIGHSAMENLTRTTLELGGKSPVMVLADADIETAAAGAAQAIFFNQGQVCTAGSRIYVHESIHDTFVTKLAEQAQQLTLAPGWEPTSTLGPLVSSKQQHRVLAYIEQARSDGGTIVTGGGKGSEIGYFVEPTVITGLAQESRCVQEEIFGPVVVVQTFRDLNELVLLANDSPYGLAASIWSNDLAAVNRLVPEIEAGSIWVNGHNLLDACMPFGGFKQSGIGRELGDSLIEHYTEQKSVVMIV</sequence>
<gene>
    <name evidence="6" type="ORF">DEO68_11215</name>
</gene>
<dbReference type="InterPro" id="IPR016163">
    <property type="entry name" value="Ald_DH_C"/>
</dbReference>
<protein>
    <submittedName>
        <fullName evidence="6">Aldehyde dehydrogenase</fullName>
    </submittedName>
</protein>
<dbReference type="Gene3D" id="3.40.309.10">
    <property type="entry name" value="Aldehyde Dehydrogenase, Chain A, domain 2"/>
    <property type="match status" value="1"/>
</dbReference>
<reference evidence="6" key="1">
    <citation type="journal article" date="2018" name="Nat. Biotechnol.">
        <title>A standardized bacterial taxonomy based on genome phylogeny substantially revises the tree of life.</title>
        <authorList>
            <person name="Parks D.H."/>
            <person name="Chuvochina M."/>
            <person name="Waite D.W."/>
            <person name="Rinke C."/>
            <person name="Skarshewski A."/>
            <person name="Chaumeil P.A."/>
            <person name="Hugenholtz P."/>
        </authorList>
    </citation>
    <scope>NUCLEOTIDE SEQUENCE [LARGE SCALE GENOMIC DNA]</scope>
    <source>
        <strain evidence="6">UBA11284</strain>
    </source>
</reference>
<dbReference type="PROSITE" id="PS00070">
    <property type="entry name" value="ALDEHYDE_DEHYDR_CYS"/>
    <property type="match status" value="1"/>
</dbReference>
<dbReference type="InterPro" id="IPR029510">
    <property type="entry name" value="Ald_DH_CS_GLU"/>
</dbReference>
<feature type="active site" evidence="3">
    <location>
        <position position="267"/>
    </location>
</feature>
<evidence type="ECO:0000259" key="5">
    <source>
        <dbReference type="Pfam" id="PF00171"/>
    </source>
</evidence>
<evidence type="ECO:0000256" key="1">
    <source>
        <dbReference type="ARBA" id="ARBA00009986"/>
    </source>
</evidence>
<evidence type="ECO:0000313" key="6">
    <source>
        <dbReference type="EMBL" id="HCA02726.1"/>
    </source>
</evidence>
<dbReference type="SUPFAM" id="SSF53720">
    <property type="entry name" value="ALDH-like"/>
    <property type="match status" value="1"/>
</dbReference>
<name>A0A3D0KGW2_9GAMM</name>
<keyword evidence="2 4" id="KW-0560">Oxidoreductase</keyword>
<dbReference type="FunFam" id="3.40.309.10:FF:000012">
    <property type="entry name" value="Betaine aldehyde dehydrogenase"/>
    <property type="match status" value="1"/>
</dbReference>
<dbReference type="EMBL" id="DOTR01000057">
    <property type="protein sequence ID" value="HCA02726.1"/>
    <property type="molecule type" value="Genomic_DNA"/>
</dbReference>
<evidence type="ECO:0000256" key="2">
    <source>
        <dbReference type="ARBA" id="ARBA00023002"/>
    </source>
</evidence>
<dbReference type="PROSITE" id="PS00687">
    <property type="entry name" value="ALDEHYDE_DEHYDR_GLU"/>
    <property type="match status" value="1"/>
</dbReference>
<feature type="domain" description="Aldehyde dehydrogenase" evidence="5">
    <location>
        <begin position="24"/>
        <end position="490"/>
    </location>
</feature>
<comment type="caution">
    <text evidence="6">The sequence shown here is derived from an EMBL/GenBank/DDBJ whole genome shotgun (WGS) entry which is preliminary data.</text>
</comment>
<dbReference type="GO" id="GO:0016620">
    <property type="term" value="F:oxidoreductase activity, acting on the aldehyde or oxo group of donors, NAD or NADP as acceptor"/>
    <property type="evidence" value="ECO:0007669"/>
    <property type="project" value="InterPro"/>
</dbReference>
<dbReference type="PANTHER" id="PTHR11699">
    <property type="entry name" value="ALDEHYDE DEHYDROGENASE-RELATED"/>
    <property type="match status" value="1"/>
</dbReference>
<proteinExistence type="inferred from homology"/>
<dbReference type="InterPro" id="IPR016161">
    <property type="entry name" value="Ald_DH/histidinol_DH"/>
</dbReference>
<organism evidence="6">
    <name type="scientific">Halomonas campaniensis</name>
    <dbReference type="NCBI Taxonomy" id="213554"/>
    <lineage>
        <taxon>Bacteria</taxon>
        <taxon>Pseudomonadati</taxon>
        <taxon>Pseudomonadota</taxon>
        <taxon>Gammaproteobacteria</taxon>
        <taxon>Oceanospirillales</taxon>
        <taxon>Halomonadaceae</taxon>
        <taxon>Halomonas</taxon>
    </lineage>
</organism>
<dbReference type="AlphaFoldDB" id="A0A3D0KGW2"/>
<comment type="similarity">
    <text evidence="1 4">Belongs to the aldehyde dehydrogenase family.</text>
</comment>
<accession>A0A3D0KGW2</accession>
<dbReference type="Pfam" id="PF00171">
    <property type="entry name" value="Aldedh"/>
    <property type="match status" value="1"/>
</dbReference>
<evidence type="ECO:0000256" key="4">
    <source>
        <dbReference type="RuleBase" id="RU003345"/>
    </source>
</evidence>
<dbReference type="InterPro" id="IPR015590">
    <property type="entry name" value="Aldehyde_DH_dom"/>
</dbReference>
<dbReference type="InterPro" id="IPR016160">
    <property type="entry name" value="Ald_DH_CS_CYS"/>
</dbReference>